<dbReference type="AlphaFoldDB" id="A0A6N8JJX8"/>
<dbReference type="OrthoDB" id="63519at2"/>
<accession>A0A6N8JJX8</accession>
<keyword evidence="2" id="KW-0378">Hydrolase</keyword>
<reference evidence="2 3" key="1">
    <citation type="submission" date="2019-12" db="EMBL/GenBank/DDBJ databases">
        <title>Microbes associate with the intestines of laboratory mice.</title>
        <authorList>
            <person name="Navarre W."/>
            <person name="Wong E."/>
        </authorList>
    </citation>
    <scope>NUCLEOTIDE SEQUENCE [LARGE SCALE GENOMIC DNA]</scope>
    <source>
        <strain evidence="2 3">NM66_B29</strain>
    </source>
</reference>
<comment type="caution">
    <text evidence="2">The sequence shown here is derived from an EMBL/GenBank/DDBJ whole genome shotgun (WGS) entry which is preliminary data.</text>
</comment>
<proteinExistence type="predicted"/>
<evidence type="ECO:0000313" key="3">
    <source>
        <dbReference type="Proteomes" id="UP000463388"/>
    </source>
</evidence>
<dbReference type="InterPro" id="IPR050266">
    <property type="entry name" value="AB_hydrolase_sf"/>
</dbReference>
<protein>
    <submittedName>
        <fullName evidence="2">Alpha/beta fold hydrolase</fullName>
    </submittedName>
</protein>
<keyword evidence="3" id="KW-1185">Reference proteome</keyword>
<dbReference type="InterPro" id="IPR000073">
    <property type="entry name" value="AB_hydrolase_1"/>
</dbReference>
<dbReference type="PANTHER" id="PTHR43798">
    <property type="entry name" value="MONOACYLGLYCEROL LIPASE"/>
    <property type="match status" value="1"/>
</dbReference>
<evidence type="ECO:0000259" key="1">
    <source>
        <dbReference type="Pfam" id="PF12697"/>
    </source>
</evidence>
<organism evidence="2 3">
    <name type="scientific">Adlercreutzia mucosicola</name>
    <dbReference type="NCBI Taxonomy" id="580026"/>
    <lineage>
        <taxon>Bacteria</taxon>
        <taxon>Bacillati</taxon>
        <taxon>Actinomycetota</taxon>
        <taxon>Coriobacteriia</taxon>
        <taxon>Eggerthellales</taxon>
        <taxon>Eggerthellaceae</taxon>
        <taxon>Adlercreutzia</taxon>
    </lineage>
</organism>
<dbReference type="InterPro" id="IPR029058">
    <property type="entry name" value="AB_hydrolase_fold"/>
</dbReference>
<evidence type="ECO:0000313" key="2">
    <source>
        <dbReference type="EMBL" id="MVX60191.1"/>
    </source>
</evidence>
<dbReference type="GO" id="GO:0016787">
    <property type="term" value="F:hydrolase activity"/>
    <property type="evidence" value="ECO:0007669"/>
    <property type="project" value="UniProtKB-KW"/>
</dbReference>
<dbReference type="Pfam" id="PF12697">
    <property type="entry name" value="Abhydrolase_6"/>
    <property type="match status" value="1"/>
</dbReference>
<sequence>MQRCRREGTPIVYHVDKTEGAPWVLLLHGAFVDHRMFRTQVEAFRGRYSVIAVDILGHGGSTETHRGDSLESMASWLSAILEAEGASTAHVVGVSLGGVLAQDFACAYPEHVASLACFGAYDITRPDPELIRANGAAQMAMVGKALVSVRWFAGANKAISAYTDQAQQEFYELNLGFPKRSLRHLAALGKLVGKHEPRPRPYPLLIGCGEHDLPMELEAVQAWAAAEPGSSVVVVEGAGHCANMDAPDRFNDILSQFWTNGE</sequence>
<dbReference type="Proteomes" id="UP000463388">
    <property type="component" value="Unassembled WGS sequence"/>
</dbReference>
<gene>
    <name evidence="2" type="ORF">GKZ27_01710</name>
</gene>
<feature type="domain" description="AB hydrolase-1" evidence="1">
    <location>
        <begin position="24"/>
        <end position="252"/>
    </location>
</feature>
<dbReference type="PRINTS" id="PR00111">
    <property type="entry name" value="ABHYDROLASE"/>
</dbReference>
<dbReference type="EMBL" id="WSRR01000002">
    <property type="protein sequence ID" value="MVX60191.1"/>
    <property type="molecule type" value="Genomic_DNA"/>
</dbReference>
<name>A0A6N8JJX8_9ACTN</name>
<dbReference type="Gene3D" id="3.40.50.1820">
    <property type="entry name" value="alpha/beta hydrolase"/>
    <property type="match status" value="1"/>
</dbReference>
<dbReference type="SUPFAM" id="SSF53474">
    <property type="entry name" value="alpha/beta-Hydrolases"/>
    <property type="match status" value="1"/>
</dbReference>